<sequence length="516" mass="58228">MYEAPRYALIIGISSYDHLQGLPSAAADAQELARTLRDSKNFTVTLIPHKSQQPFEVDTEKRVEFDELGKAIRKFMNARKEGDSVLIYFAGHGLRVGNEWGNFQCYLATSDSKRNGSKAITFDDLKKAVFRKKMGSLVLLFDCCHAGALAEERWGGEHLTDHFPEFRTTRGYAIFAACREKEMAINDLLSNHGIFTKALLDVLKSGDFDKLGRLSLFAVADQVYGKLYGSGQTPVLLVHNGLELYLVRRVGDSSVSREKEPDISGRELHRFVEALRRLNFDRESEDFAKFFRTDQPVGAFWIGGRAGGGQRWLVNRLWQDLVSDSTAQKPSLHVKSTWTVSEVCQRLGDQLGTEGNAGAIVDRLFADWKKGKAVAVSLLGVERLKPDCQLQIIEQLWKPLAARVGEETSHVPLVLFMIAEGRGKGCPLPHTRMGERERPEQVAAVLLEGFDGRSLRRWVQQREETLRAFLEKELTVQYFGDELARRVDAMEPQSVLETICEHCGFDWSLIEEKFVI</sequence>
<feature type="domain" description="Inactive STAND" evidence="2">
    <location>
        <begin position="276"/>
        <end position="418"/>
    </location>
</feature>
<dbReference type="GO" id="GO:0004197">
    <property type="term" value="F:cysteine-type endopeptidase activity"/>
    <property type="evidence" value="ECO:0007669"/>
    <property type="project" value="InterPro"/>
</dbReference>
<dbReference type="GO" id="GO:0006508">
    <property type="term" value="P:proteolysis"/>
    <property type="evidence" value="ECO:0007669"/>
    <property type="project" value="InterPro"/>
</dbReference>
<dbReference type="InterPro" id="IPR029030">
    <property type="entry name" value="Caspase-like_dom_sf"/>
</dbReference>
<dbReference type="Pfam" id="PF00656">
    <property type="entry name" value="Peptidase_C14"/>
    <property type="match status" value="1"/>
</dbReference>
<dbReference type="Pfam" id="PF19995">
    <property type="entry name" value="iSTAND"/>
    <property type="match status" value="1"/>
</dbReference>
<gene>
    <name evidence="3" type="ORF">KR51_00019330</name>
</gene>
<dbReference type="InterPro" id="IPR052039">
    <property type="entry name" value="Caspase-related_regulators"/>
</dbReference>
<dbReference type="InParanoid" id="U5DI68"/>
<dbReference type="STRING" id="582515.KR51_00019330"/>
<dbReference type="EMBL" id="ASSJ01000049">
    <property type="protein sequence ID" value="ERN41366.1"/>
    <property type="molecule type" value="Genomic_DNA"/>
</dbReference>
<dbReference type="InterPro" id="IPR011600">
    <property type="entry name" value="Pept_C14_caspase"/>
</dbReference>
<dbReference type="SUPFAM" id="SSF52129">
    <property type="entry name" value="Caspase-like"/>
    <property type="match status" value="1"/>
</dbReference>
<evidence type="ECO:0000313" key="4">
    <source>
        <dbReference type="Proteomes" id="UP000016960"/>
    </source>
</evidence>
<dbReference type="AlphaFoldDB" id="U5DI68"/>
<organism evidence="3 4">
    <name type="scientific">Rubidibacter lacunae KORDI 51-2</name>
    <dbReference type="NCBI Taxonomy" id="582515"/>
    <lineage>
        <taxon>Bacteria</taxon>
        <taxon>Bacillati</taxon>
        <taxon>Cyanobacteriota</taxon>
        <taxon>Cyanophyceae</taxon>
        <taxon>Oscillatoriophycideae</taxon>
        <taxon>Chroococcales</taxon>
        <taxon>Aphanothecaceae</taxon>
        <taxon>Rubidibacter</taxon>
    </lineage>
</organism>
<evidence type="ECO:0000313" key="3">
    <source>
        <dbReference type="EMBL" id="ERN41366.1"/>
    </source>
</evidence>
<evidence type="ECO:0000259" key="2">
    <source>
        <dbReference type="Pfam" id="PF19995"/>
    </source>
</evidence>
<dbReference type="RefSeq" id="WP_022606866.1">
    <property type="nucleotide sequence ID" value="NZ_ASSJ01000049.1"/>
</dbReference>
<evidence type="ECO:0000259" key="1">
    <source>
        <dbReference type="Pfam" id="PF00656"/>
    </source>
</evidence>
<dbReference type="InterPro" id="IPR045475">
    <property type="entry name" value="iSTAND"/>
</dbReference>
<proteinExistence type="predicted"/>
<dbReference type="PANTHER" id="PTHR22576">
    <property type="entry name" value="MUCOSA ASSOCIATED LYMPHOID TISSUE LYMPHOMA TRANSLOCATION PROTEIN 1/PARACASPASE"/>
    <property type="match status" value="1"/>
</dbReference>
<comment type="caution">
    <text evidence="3">The sequence shown here is derived from an EMBL/GenBank/DDBJ whole genome shotgun (WGS) entry which is preliminary data.</text>
</comment>
<dbReference type="Proteomes" id="UP000016960">
    <property type="component" value="Unassembled WGS sequence"/>
</dbReference>
<reference evidence="3 4" key="1">
    <citation type="submission" date="2013-05" db="EMBL/GenBank/DDBJ databases">
        <title>Draft genome sequence of Rubidibacter lacunae KORDI 51-2.</title>
        <authorList>
            <person name="Choi D.H."/>
            <person name="Noh J.H."/>
            <person name="Kwon K.-K."/>
            <person name="Lee J.-H."/>
            <person name="Ryu J.-Y."/>
        </authorList>
    </citation>
    <scope>NUCLEOTIDE SEQUENCE [LARGE SCALE GENOMIC DNA]</scope>
    <source>
        <strain evidence="3 4">KORDI 51-2</strain>
    </source>
</reference>
<keyword evidence="4" id="KW-1185">Reference proteome</keyword>
<feature type="domain" description="Peptidase C14 caspase" evidence="1">
    <location>
        <begin position="6"/>
        <end position="223"/>
    </location>
</feature>
<dbReference type="Gene3D" id="3.40.50.1460">
    <property type="match status" value="1"/>
</dbReference>
<name>U5DI68_9CHRO</name>
<dbReference type="OrthoDB" id="414840at2"/>
<protein>
    <submittedName>
        <fullName evidence="3">Uncharacterized protein containing caspase domain protein</fullName>
    </submittedName>
</protein>
<dbReference type="eggNOG" id="COG4249">
    <property type="taxonomic scope" value="Bacteria"/>
</dbReference>
<accession>U5DI68</accession>
<dbReference type="PANTHER" id="PTHR22576:SF37">
    <property type="entry name" value="MUCOSA-ASSOCIATED LYMPHOID TISSUE LYMPHOMA TRANSLOCATION PROTEIN 1"/>
    <property type="match status" value="1"/>
</dbReference>